<dbReference type="InterPro" id="IPR029058">
    <property type="entry name" value="AB_hydrolase_fold"/>
</dbReference>
<dbReference type="Proteomes" id="UP000284250">
    <property type="component" value="Unassembled WGS sequence"/>
</dbReference>
<reference evidence="1 2" key="2">
    <citation type="submission" date="2019-01" db="EMBL/GenBank/DDBJ databases">
        <title>Hymenobacter humicola sp. nov., isolated from soils in Antarctica.</title>
        <authorList>
            <person name="Sedlacek I."/>
            <person name="Holochova P."/>
            <person name="Kralova S."/>
            <person name="Pantucek R."/>
            <person name="Stankova E."/>
            <person name="Vrbovska V."/>
            <person name="Kristofova L."/>
            <person name="Svec P."/>
            <person name="Busse H.-J."/>
        </authorList>
    </citation>
    <scope>NUCLEOTIDE SEQUENCE [LARGE SCALE GENOMIC DNA]</scope>
    <source>
        <strain evidence="1 2">CCM 8852</strain>
    </source>
</reference>
<name>A0A418QV55_9BACT</name>
<dbReference type="RefSeq" id="WP_119656246.1">
    <property type="nucleotide sequence ID" value="NZ_JBHUOI010000044.1"/>
</dbReference>
<evidence type="ECO:0000313" key="2">
    <source>
        <dbReference type="Proteomes" id="UP000284250"/>
    </source>
</evidence>
<comment type="caution">
    <text evidence="1">The sequence shown here is derived from an EMBL/GenBank/DDBJ whole genome shotgun (WGS) entry which is preliminary data.</text>
</comment>
<keyword evidence="2" id="KW-1185">Reference proteome</keyword>
<dbReference type="SUPFAM" id="SSF53474">
    <property type="entry name" value="alpha/beta-Hydrolases"/>
    <property type="match status" value="1"/>
</dbReference>
<dbReference type="OrthoDB" id="9796770at2"/>
<accession>A0A418QV55</accession>
<evidence type="ECO:0000313" key="1">
    <source>
        <dbReference type="EMBL" id="RIY09099.1"/>
    </source>
</evidence>
<dbReference type="AlphaFoldDB" id="A0A418QV55"/>
<reference evidence="1 2" key="1">
    <citation type="submission" date="2018-09" db="EMBL/GenBank/DDBJ databases">
        <authorList>
            <person name="Zeman M."/>
            <person name="Pardy F."/>
        </authorList>
    </citation>
    <scope>NUCLEOTIDE SEQUENCE [LARGE SCALE GENOMIC DNA]</scope>
    <source>
        <strain evidence="1 2">CCM 8852</strain>
    </source>
</reference>
<protein>
    <submittedName>
        <fullName evidence="1">Uncharacterized protein</fullName>
    </submittedName>
</protein>
<gene>
    <name evidence="1" type="ORF">D0T11_13075</name>
</gene>
<dbReference type="EMBL" id="QYCN01000018">
    <property type="protein sequence ID" value="RIY09099.1"/>
    <property type="molecule type" value="Genomic_DNA"/>
</dbReference>
<proteinExistence type="predicted"/>
<sequence length="82" mass="8852">MDQVIFCISAHPAAWCGGWFHSWGGLLAQEYAARYLDHLRGLIISNMGHSAPVYNAYRCGLYADILRDQAAANGGRAPAADG</sequence>
<organism evidence="1 2">
    <name type="scientific">Hymenobacter rubripertinctus</name>
    <dbReference type="NCBI Taxonomy" id="2029981"/>
    <lineage>
        <taxon>Bacteria</taxon>
        <taxon>Pseudomonadati</taxon>
        <taxon>Bacteroidota</taxon>
        <taxon>Cytophagia</taxon>
        <taxon>Cytophagales</taxon>
        <taxon>Hymenobacteraceae</taxon>
        <taxon>Hymenobacter</taxon>
    </lineage>
</organism>
<dbReference type="Gene3D" id="3.40.50.1820">
    <property type="entry name" value="alpha/beta hydrolase"/>
    <property type="match status" value="1"/>
</dbReference>